<dbReference type="InterPro" id="IPR050194">
    <property type="entry name" value="Glycosyltransferase_grp1"/>
</dbReference>
<evidence type="ECO:0000313" key="4">
    <source>
        <dbReference type="Proteomes" id="UP000184334"/>
    </source>
</evidence>
<dbReference type="PANTHER" id="PTHR45947:SF3">
    <property type="entry name" value="SULFOQUINOVOSYL TRANSFERASE SQD2"/>
    <property type="match status" value="1"/>
</dbReference>
<accession>A0A1M4Y550</accession>
<dbReference type="EMBL" id="FQUI01000027">
    <property type="protein sequence ID" value="SHF00572.1"/>
    <property type="molecule type" value="Genomic_DNA"/>
</dbReference>
<dbReference type="AlphaFoldDB" id="A0A1M4Y550"/>
<reference evidence="3" key="1">
    <citation type="submission" date="2016-11" db="EMBL/GenBank/DDBJ databases">
        <authorList>
            <person name="Varghese N."/>
            <person name="Submissions S."/>
        </authorList>
    </citation>
    <scope>NUCLEOTIDE SEQUENCE [LARGE SCALE GENOMIC DNA]</scope>
    <source>
        <strain evidence="3">DSM 16785</strain>
    </source>
</reference>
<dbReference type="Gene3D" id="3.40.50.2000">
    <property type="entry name" value="Glycogen Phosphorylase B"/>
    <property type="match status" value="2"/>
</dbReference>
<feature type="domain" description="Glycosyl transferase family 1" evidence="1">
    <location>
        <begin position="192"/>
        <end position="353"/>
    </location>
</feature>
<proteinExistence type="predicted"/>
<dbReference type="OrthoDB" id="9806653at2"/>
<dbReference type="InterPro" id="IPR001296">
    <property type="entry name" value="Glyco_trans_1"/>
</dbReference>
<dbReference type="InterPro" id="IPR028098">
    <property type="entry name" value="Glyco_trans_4-like_N"/>
</dbReference>
<dbReference type="PANTHER" id="PTHR45947">
    <property type="entry name" value="SULFOQUINOVOSYL TRANSFERASE SQD2"/>
    <property type="match status" value="1"/>
</dbReference>
<organism evidence="3 4">
    <name type="scientific">Marinitoga hydrogenitolerans (strain DSM 16785 / JCM 12826 / AT1271)</name>
    <dbReference type="NCBI Taxonomy" id="1122195"/>
    <lineage>
        <taxon>Bacteria</taxon>
        <taxon>Thermotogati</taxon>
        <taxon>Thermotogota</taxon>
        <taxon>Thermotogae</taxon>
        <taxon>Petrotogales</taxon>
        <taxon>Petrotogaceae</taxon>
        <taxon>Marinitoga</taxon>
    </lineage>
</organism>
<dbReference type="Proteomes" id="UP000184334">
    <property type="component" value="Unassembled WGS sequence"/>
</dbReference>
<evidence type="ECO:0000313" key="3">
    <source>
        <dbReference type="EMBL" id="SHF00572.1"/>
    </source>
</evidence>
<dbReference type="Pfam" id="PF00534">
    <property type="entry name" value="Glycos_transf_1"/>
    <property type="match status" value="1"/>
</dbReference>
<sequence>MNFLTVNKMYYPEIGGVEIVAKKIAEIAKNEGFNSEVLTFNVENIYIKERINNIDVYRLPSIFRKDPIRWSNSYRKKLNELAQKSEILLFHFPSFQPEMEFFILNKYRQNKKICFYHADIVGKGIIGNIYNNIFVENYLKKMNKIIVTSPNILKTSPYLQKYKYKIDIIPLFVDTEHFYYRQNNKRNYLLNKFKAAKDSKLILYIGRFGRYKGLDYLIKSLLNLPKNVFLILIGNGPKKDVLEKLVKVLNLKERVLFLNHISYEELPYYYNAADIFVLPSIDRGEAFGLVGLEAMACGVPVITTELGTGTSFYNLNHITGEVIKPQSSDEISKTILDIINNKYTYDKNEIIKRANEFSLEKFYKNVKEKILNA</sequence>
<feature type="domain" description="Glycosyltransferase subfamily 4-like N-terminal" evidence="2">
    <location>
        <begin position="14"/>
        <end position="176"/>
    </location>
</feature>
<dbReference type="RefSeq" id="WP_072865212.1">
    <property type="nucleotide sequence ID" value="NZ_FQUI01000027.1"/>
</dbReference>
<evidence type="ECO:0000259" key="1">
    <source>
        <dbReference type="Pfam" id="PF00534"/>
    </source>
</evidence>
<comment type="caution">
    <text evidence="3">The sequence shown here is derived from an EMBL/GenBank/DDBJ whole genome shotgun (WGS) entry which is preliminary data.</text>
</comment>
<dbReference type="GO" id="GO:0016757">
    <property type="term" value="F:glycosyltransferase activity"/>
    <property type="evidence" value="ECO:0007669"/>
    <property type="project" value="UniProtKB-KW"/>
</dbReference>
<dbReference type="Pfam" id="PF13439">
    <property type="entry name" value="Glyco_transf_4"/>
    <property type="match status" value="1"/>
</dbReference>
<keyword evidence="4" id="KW-1185">Reference proteome</keyword>
<gene>
    <name evidence="3" type="ORF">SAMN02745164_01593</name>
</gene>
<name>A0A1M4Y550_MARH1</name>
<dbReference type="SUPFAM" id="SSF53756">
    <property type="entry name" value="UDP-Glycosyltransferase/glycogen phosphorylase"/>
    <property type="match status" value="1"/>
</dbReference>
<dbReference type="STRING" id="1122195.SAMN02745164_01593"/>
<protein>
    <submittedName>
        <fullName evidence="3">Rhamnosyl/mannosyltransferase</fullName>
    </submittedName>
</protein>
<evidence type="ECO:0000259" key="2">
    <source>
        <dbReference type="Pfam" id="PF13439"/>
    </source>
</evidence>